<feature type="region of interest" description="Disordered" evidence="1">
    <location>
        <begin position="121"/>
        <end position="168"/>
    </location>
</feature>
<gene>
    <name evidence="2" type="ORF">F2P81_004134</name>
</gene>
<feature type="compositionally biased region" description="Polar residues" evidence="1">
    <location>
        <begin position="444"/>
        <end position="471"/>
    </location>
</feature>
<dbReference type="EMBL" id="VEVO01000004">
    <property type="protein sequence ID" value="KAF0042797.1"/>
    <property type="molecule type" value="Genomic_DNA"/>
</dbReference>
<feature type="compositionally biased region" description="Polar residues" evidence="1">
    <location>
        <begin position="493"/>
        <end position="503"/>
    </location>
</feature>
<feature type="region of interest" description="Disordered" evidence="1">
    <location>
        <begin position="249"/>
        <end position="381"/>
    </location>
</feature>
<feature type="compositionally biased region" description="Basic and acidic residues" evidence="1">
    <location>
        <begin position="309"/>
        <end position="319"/>
    </location>
</feature>
<evidence type="ECO:0000256" key="1">
    <source>
        <dbReference type="SAM" id="MobiDB-lite"/>
    </source>
</evidence>
<feature type="compositionally biased region" description="Polar residues" evidence="1">
    <location>
        <begin position="425"/>
        <end position="437"/>
    </location>
</feature>
<reference evidence="2 3" key="1">
    <citation type="submission" date="2019-06" db="EMBL/GenBank/DDBJ databases">
        <title>Draft genomes of female and male turbot (Scophthalmus maximus).</title>
        <authorList>
            <person name="Xu H."/>
            <person name="Xu X.-W."/>
            <person name="Shao C."/>
            <person name="Chen S."/>
        </authorList>
    </citation>
    <scope>NUCLEOTIDE SEQUENCE [LARGE SCALE GENOMIC DNA]</scope>
    <source>
        <strain evidence="2">Ysfricsl-2016a</strain>
        <tissue evidence="2">Blood</tissue>
    </source>
</reference>
<organism evidence="2 3">
    <name type="scientific">Scophthalmus maximus</name>
    <name type="common">Turbot</name>
    <name type="synonym">Psetta maxima</name>
    <dbReference type="NCBI Taxonomy" id="52904"/>
    <lineage>
        <taxon>Eukaryota</taxon>
        <taxon>Metazoa</taxon>
        <taxon>Chordata</taxon>
        <taxon>Craniata</taxon>
        <taxon>Vertebrata</taxon>
        <taxon>Euteleostomi</taxon>
        <taxon>Actinopterygii</taxon>
        <taxon>Neopterygii</taxon>
        <taxon>Teleostei</taxon>
        <taxon>Neoteleostei</taxon>
        <taxon>Acanthomorphata</taxon>
        <taxon>Carangaria</taxon>
        <taxon>Pleuronectiformes</taxon>
        <taxon>Pleuronectoidei</taxon>
        <taxon>Scophthalmidae</taxon>
        <taxon>Scophthalmus</taxon>
    </lineage>
</organism>
<sequence length="516" mass="55786">MAAVRQSDQNVEQLHRSAAHCSEVIIRGPGLLCLIQQVNDSGECTISPCVAPLLCRLFVLCLWLLPCDVNCENSLKGYVLKPVHSGHSQLGVHNDNRDYERLGERTIFRIPTAVFKTSSVDRGESGNIYPAQEDQRNPDSRSSQTQSRRHPHHHAVVPGTLNGNVENSKINRGKYSFNVGSLTRGRSTDVYKQSGNKRVAFSGGKTIHEASSDSVFSTGSVQSQLRRHHTRTGTKGGFLPVQVDKAPVSFGHNSREGLLSSHSNTDGQKIQAIKSSRKSESHRSHVNPSGPIVPAEKVRPRVPWSPRALRGDVTSEERGYANVRRLKPGLDKKQPHASSAGGTKFPATGLPSANQNRGSYSHDSTKVGFGHGVLTSSERPQNFINNRRESQPFRLHFPPPNKAHIPAQGKFQPFQRLLANDDPSSDSNATSTQTSAGTGPPPSGLNSTGVTSTVAPSVSGEPSTNSSSPIQTEDRDAEPQGSNLEDSAEAGPSLNQNQLSTAFPPQLPPEETEGEM</sequence>
<name>A0A6A4T8X0_SCOMX</name>
<protein>
    <submittedName>
        <fullName evidence="2">Uncharacterized protein</fullName>
    </submittedName>
</protein>
<feature type="region of interest" description="Disordered" evidence="1">
    <location>
        <begin position="417"/>
        <end position="516"/>
    </location>
</feature>
<evidence type="ECO:0000313" key="2">
    <source>
        <dbReference type="EMBL" id="KAF0042797.1"/>
    </source>
</evidence>
<proteinExistence type="predicted"/>
<dbReference type="Proteomes" id="UP000438429">
    <property type="component" value="Unassembled WGS sequence"/>
</dbReference>
<dbReference type="AlphaFoldDB" id="A0A6A4T8X0"/>
<accession>A0A6A4T8X0</accession>
<comment type="caution">
    <text evidence="2">The sequence shown here is derived from an EMBL/GenBank/DDBJ whole genome shotgun (WGS) entry which is preliminary data.</text>
</comment>
<evidence type="ECO:0000313" key="3">
    <source>
        <dbReference type="Proteomes" id="UP000438429"/>
    </source>
</evidence>
<feature type="compositionally biased region" description="Polar residues" evidence="1">
    <location>
        <begin position="351"/>
        <end position="362"/>
    </location>
</feature>